<keyword evidence="2" id="KW-1133">Transmembrane helix</keyword>
<dbReference type="KEGG" id="smam:Mal15_30260"/>
<dbReference type="InterPro" id="IPR036249">
    <property type="entry name" value="Thioredoxin-like_sf"/>
</dbReference>
<dbReference type="SUPFAM" id="SSF52833">
    <property type="entry name" value="Thioredoxin-like"/>
    <property type="match status" value="1"/>
</dbReference>
<name>A0A5B9MD23_9BACT</name>
<dbReference type="RefSeq" id="WP_167546819.1">
    <property type="nucleotide sequence ID" value="NZ_CP036264.1"/>
</dbReference>
<accession>A0A5B9MD23</accession>
<keyword evidence="4" id="KW-1185">Reference proteome</keyword>
<evidence type="ECO:0000313" key="3">
    <source>
        <dbReference type="EMBL" id="QEF98968.1"/>
    </source>
</evidence>
<gene>
    <name evidence="3" type="ORF">Mal15_30260</name>
</gene>
<sequence length="564" mass="61773">MLLRLLLLSILVWWTGSSTIVRAEELRGSEAVGVIRMDVFVRSDRDSAEAVSAYCGELKQRTNGLEVRIHDVLKDKTQLLRLYQLSKKSGRPTPVLPAIYVCDRMFFGFDDAVRTGPEVEKLFTANLYTRTTCPKCQNLKAFLPTLKKRWPAIRFVIHDVDQSATARSSWEALCRKAGSPPGLPTIDFAGRILIGYQGDDVTGAQLGQLIRDVSGVTPDEPLGWNRSGNAGDRLVRNADRTLKVQTALLSTAVLPTRLLAAQPPPTEDSSQLGAAPSDTPSDSQPEISLDMLELPDEATAAETGASEVPPEVVTTDTIDVPMLGRLSASELGMPLFTLAVGLVDGFNPCAMWVLVFLLSVLVNIKDRRKILVIAGTFVFVSGLAYYAFMAAWLSLFLLIGIARPVQIALGLLALFIGMVNVKDFFALKKGISLSIPESHKPGLYRRVREIVGAKYLSVALAGAVVLAVIVNMIELLCTAGLPALYTQVLAMQEYPSWKNYSYLLLYIAAYMFDDALLVTVVVATLSHRRLQEREGRWLKLLSGAVILVLGLVMLLRPSWLQLGS</sequence>
<evidence type="ECO:0000256" key="2">
    <source>
        <dbReference type="SAM" id="Phobius"/>
    </source>
</evidence>
<dbReference type="Proteomes" id="UP000321353">
    <property type="component" value="Chromosome"/>
</dbReference>
<evidence type="ECO:0000256" key="1">
    <source>
        <dbReference type="SAM" id="MobiDB-lite"/>
    </source>
</evidence>
<feature type="region of interest" description="Disordered" evidence="1">
    <location>
        <begin position="261"/>
        <end position="286"/>
    </location>
</feature>
<feature type="transmembrane region" description="Helical" evidence="2">
    <location>
        <begin position="395"/>
        <end position="419"/>
    </location>
</feature>
<feature type="transmembrane region" description="Helical" evidence="2">
    <location>
        <begin position="335"/>
        <end position="358"/>
    </location>
</feature>
<reference evidence="3 4" key="1">
    <citation type="submission" date="2019-02" db="EMBL/GenBank/DDBJ databases">
        <title>Planctomycetal bacteria perform biofilm scaping via a novel small molecule.</title>
        <authorList>
            <person name="Jeske O."/>
            <person name="Boedeker C."/>
            <person name="Wiegand S."/>
            <person name="Breitling P."/>
            <person name="Kallscheuer N."/>
            <person name="Jogler M."/>
            <person name="Rohde M."/>
            <person name="Petersen J."/>
            <person name="Medema M.H."/>
            <person name="Surup F."/>
            <person name="Jogler C."/>
        </authorList>
    </citation>
    <scope>NUCLEOTIDE SEQUENCE [LARGE SCALE GENOMIC DNA]</scope>
    <source>
        <strain evidence="3 4">Mal15</strain>
    </source>
</reference>
<feature type="transmembrane region" description="Helical" evidence="2">
    <location>
        <begin position="370"/>
        <end position="389"/>
    </location>
</feature>
<dbReference type="AlphaFoldDB" id="A0A5B9MD23"/>
<feature type="transmembrane region" description="Helical" evidence="2">
    <location>
        <begin position="537"/>
        <end position="555"/>
    </location>
</feature>
<dbReference type="Gene3D" id="3.40.30.10">
    <property type="entry name" value="Glutaredoxin"/>
    <property type="match status" value="1"/>
</dbReference>
<proteinExistence type="predicted"/>
<feature type="transmembrane region" description="Helical" evidence="2">
    <location>
        <begin position="455"/>
        <end position="483"/>
    </location>
</feature>
<keyword evidence="2" id="KW-0812">Transmembrane</keyword>
<feature type="transmembrane region" description="Helical" evidence="2">
    <location>
        <begin position="503"/>
        <end position="525"/>
    </location>
</feature>
<evidence type="ECO:0008006" key="5">
    <source>
        <dbReference type="Google" id="ProtNLM"/>
    </source>
</evidence>
<feature type="compositionally biased region" description="Polar residues" evidence="1">
    <location>
        <begin position="267"/>
        <end position="286"/>
    </location>
</feature>
<keyword evidence="2" id="KW-0472">Membrane</keyword>
<dbReference type="EMBL" id="CP036264">
    <property type="protein sequence ID" value="QEF98968.1"/>
    <property type="molecule type" value="Genomic_DNA"/>
</dbReference>
<protein>
    <recommendedName>
        <fullName evidence="5">Glutaredoxin</fullName>
    </recommendedName>
</protein>
<organism evidence="3 4">
    <name type="scientific">Stieleria maiorica</name>
    <dbReference type="NCBI Taxonomy" id="2795974"/>
    <lineage>
        <taxon>Bacteria</taxon>
        <taxon>Pseudomonadati</taxon>
        <taxon>Planctomycetota</taxon>
        <taxon>Planctomycetia</taxon>
        <taxon>Pirellulales</taxon>
        <taxon>Pirellulaceae</taxon>
        <taxon>Stieleria</taxon>
    </lineage>
</organism>
<evidence type="ECO:0000313" key="4">
    <source>
        <dbReference type="Proteomes" id="UP000321353"/>
    </source>
</evidence>